<accession>W5TL14</accession>
<dbReference type="Pfam" id="PF03109">
    <property type="entry name" value="ABC1"/>
    <property type="match status" value="1"/>
</dbReference>
<dbReference type="AlphaFoldDB" id="W5TL14"/>
<dbReference type="CDD" id="cd13970">
    <property type="entry name" value="ABC1_ADCK3"/>
    <property type="match status" value="1"/>
</dbReference>
<feature type="domain" description="ABC1 atypical kinase-like" evidence="5">
    <location>
        <begin position="98"/>
        <end position="314"/>
    </location>
</feature>
<dbReference type="STRING" id="1415166.NONO_c51630"/>
<gene>
    <name evidence="6" type="ORF">NONO_c51630</name>
</gene>
<evidence type="ECO:0000256" key="2">
    <source>
        <dbReference type="ARBA" id="ARBA00022679"/>
    </source>
</evidence>
<evidence type="ECO:0000259" key="5">
    <source>
        <dbReference type="Pfam" id="PF03109"/>
    </source>
</evidence>
<dbReference type="InterPro" id="IPR034646">
    <property type="entry name" value="ADCK3_dom"/>
</dbReference>
<dbReference type="OrthoDB" id="9795390at2"/>
<dbReference type="EMBL" id="CP006850">
    <property type="protein sequence ID" value="AHH19947.1"/>
    <property type="molecule type" value="Genomic_DNA"/>
</dbReference>
<dbReference type="PANTHER" id="PTHR43851:SF3">
    <property type="entry name" value="COENZYME Q8"/>
    <property type="match status" value="1"/>
</dbReference>
<dbReference type="PANTHER" id="PTHR43851">
    <property type="match status" value="1"/>
</dbReference>
<dbReference type="HOGENOM" id="CLU_006533_9_3_11"/>
<dbReference type="PATRIC" id="fig|1415166.3.peg.5324"/>
<dbReference type="SUPFAM" id="SSF56112">
    <property type="entry name" value="Protein kinase-like (PK-like)"/>
    <property type="match status" value="1"/>
</dbReference>
<evidence type="ECO:0000313" key="6">
    <source>
        <dbReference type="EMBL" id="AHH19947.1"/>
    </source>
</evidence>
<dbReference type="GO" id="GO:0016740">
    <property type="term" value="F:transferase activity"/>
    <property type="evidence" value="ECO:0007669"/>
    <property type="project" value="UniProtKB-KW"/>
</dbReference>
<protein>
    <submittedName>
        <fullName evidence="6">Putative ATP-binding protein</fullName>
    </submittedName>
</protein>
<sequence length="464" mass="51620">MADRIPTSRVRRGAKLGKLAATQARRGAGLKLTAGRDSGEAAHAEAERAVFEAADDLVTVLGSMKGLAMKAGQTLSMIDLSIIPEQYRDRFRDKVATLCDQAPQLPFDRMRAVFESDLGRSLDEAFDEFDPAPIAAASIGQVYRARLADGRPVAVKIQYPGIDTAVRADVKNLSLALRMSRSIAPALADSALMNELAIHFAAEVDYRIEARHQTAVAEAFRGHPFILVPNVVPELCGAHVLVSDHIEASGFDDMVALPQDDRDRLGEIIFRFYMGSMARHGRFPGDPHPGNVLLDPDGKVVFLDYGLFKEMAPASVTLENECARAACEYRGADLRQLLVDYGVLKRDSDVTPDECLRYLREVSAWYLTDAEIGITGETATNAVLATVDPRRGYFDRWRRERLSADFTFARRVEYAAVGLLGRLGARANWHRIAREWLYGDMPRTELGELEQRWRSETDICRIRH</sequence>
<organism evidence="6 7">
    <name type="scientific">Nocardia nova SH22a</name>
    <dbReference type="NCBI Taxonomy" id="1415166"/>
    <lineage>
        <taxon>Bacteria</taxon>
        <taxon>Bacillati</taxon>
        <taxon>Actinomycetota</taxon>
        <taxon>Actinomycetes</taxon>
        <taxon>Mycobacteriales</taxon>
        <taxon>Nocardiaceae</taxon>
        <taxon>Nocardia</taxon>
    </lineage>
</organism>
<proteinExistence type="inferred from homology"/>
<keyword evidence="4 6" id="KW-0067">ATP-binding</keyword>
<evidence type="ECO:0000313" key="7">
    <source>
        <dbReference type="Proteomes" id="UP000019150"/>
    </source>
</evidence>
<name>W5TL14_9NOCA</name>
<keyword evidence="7" id="KW-1185">Reference proteome</keyword>
<comment type="similarity">
    <text evidence="1">Belongs to the protein kinase superfamily. ADCK protein kinase family.</text>
</comment>
<evidence type="ECO:0000256" key="4">
    <source>
        <dbReference type="ARBA" id="ARBA00022840"/>
    </source>
</evidence>
<evidence type="ECO:0000256" key="1">
    <source>
        <dbReference type="ARBA" id="ARBA00009670"/>
    </source>
</evidence>
<evidence type="ECO:0000256" key="3">
    <source>
        <dbReference type="ARBA" id="ARBA00022741"/>
    </source>
</evidence>
<dbReference type="eggNOG" id="COG0661">
    <property type="taxonomic scope" value="Bacteria"/>
</dbReference>
<dbReference type="InterPro" id="IPR051409">
    <property type="entry name" value="Atypical_kinase_ADCK"/>
</dbReference>
<keyword evidence="3" id="KW-0547">Nucleotide-binding</keyword>
<reference evidence="6 7" key="1">
    <citation type="journal article" date="2014" name="Appl. Environ. Microbiol.">
        <title>Insights into the Microbial Degradation of Rubber and Gutta-Percha by Analysis of the Complete Genome of Nocardia nova SH22a.</title>
        <authorList>
            <person name="Luo Q."/>
            <person name="Hiessl S."/>
            <person name="Poehlein A."/>
            <person name="Daniel R."/>
            <person name="Steinbuchel A."/>
        </authorList>
    </citation>
    <scope>NUCLEOTIDE SEQUENCE [LARGE SCALE GENOMIC DNA]</scope>
    <source>
        <strain evidence="6">SH22a</strain>
    </source>
</reference>
<dbReference type="Proteomes" id="UP000019150">
    <property type="component" value="Chromosome"/>
</dbReference>
<dbReference type="RefSeq" id="WP_025351332.1">
    <property type="nucleotide sequence ID" value="NZ_CP006850.1"/>
</dbReference>
<keyword evidence="2" id="KW-0808">Transferase</keyword>
<dbReference type="KEGG" id="nno:NONO_c51630"/>
<dbReference type="InterPro" id="IPR011009">
    <property type="entry name" value="Kinase-like_dom_sf"/>
</dbReference>
<dbReference type="GO" id="GO:0005524">
    <property type="term" value="F:ATP binding"/>
    <property type="evidence" value="ECO:0007669"/>
    <property type="project" value="UniProtKB-KW"/>
</dbReference>
<dbReference type="InterPro" id="IPR004147">
    <property type="entry name" value="ABC1_dom"/>
</dbReference>